<reference evidence="6 7" key="1">
    <citation type="submission" date="2024-11" db="EMBL/GenBank/DDBJ databases">
        <authorList>
            <person name="Heng Y.C."/>
            <person name="Lim A.C.H."/>
            <person name="Lee J.K.Y."/>
            <person name="Kittelmann S."/>
        </authorList>
    </citation>
    <scope>NUCLEOTIDE SEQUENCE [LARGE SCALE GENOMIC DNA]</scope>
    <source>
        <strain evidence="6 7">WILCCON 0269</strain>
    </source>
</reference>
<keyword evidence="3" id="KW-0238">DNA-binding</keyword>
<dbReference type="SUPFAM" id="SSF116734">
    <property type="entry name" value="DNA methylase specificity domain"/>
    <property type="match status" value="1"/>
</dbReference>
<comment type="similarity">
    <text evidence="1">Belongs to the type-I restriction system S methylase family.</text>
</comment>
<evidence type="ECO:0000256" key="4">
    <source>
        <dbReference type="SAM" id="Coils"/>
    </source>
</evidence>
<dbReference type="EC" id="3.1.21.-" evidence="6"/>
<dbReference type="PANTHER" id="PTHR30408:SF12">
    <property type="entry name" value="TYPE I RESTRICTION ENZYME MJAVIII SPECIFICITY SUBUNIT"/>
    <property type="match status" value="1"/>
</dbReference>
<dbReference type="PANTHER" id="PTHR30408">
    <property type="entry name" value="TYPE-1 RESTRICTION ENZYME ECOKI SPECIFICITY PROTEIN"/>
    <property type="match status" value="1"/>
</dbReference>
<dbReference type="GO" id="GO:0016787">
    <property type="term" value="F:hydrolase activity"/>
    <property type="evidence" value="ECO:0007669"/>
    <property type="project" value="UniProtKB-KW"/>
</dbReference>
<name>A0ABW8SR08_9CLOT</name>
<evidence type="ECO:0000256" key="3">
    <source>
        <dbReference type="ARBA" id="ARBA00023125"/>
    </source>
</evidence>
<evidence type="ECO:0000313" key="7">
    <source>
        <dbReference type="Proteomes" id="UP001623660"/>
    </source>
</evidence>
<feature type="domain" description="Type I restriction modification DNA specificity" evidence="5">
    <location>
        <begin position="7"/>
        <end position="168"/>
    </location>
</feature>
<keyword evidence="6" id="KW-0255">Endonuclease</keyword>
<dbReference type="CDD" id="cd17263">
    <property type="entry name" value="RMtype1_S_AbaB8300I-TRD1-CR1_like"/>
    <property type="match status" value="1"/>
</dbReference>
<dbReference type="InterPro" id="IPR044946">
    <property type="entry name" value="Restrct_endonuc_typeI_TRD_sf"/>
</dbReference>
<protein>
    <submittedName>
        <fullName evidence="6">Restriction endonuclease subunit S</fullName>
        <ecNumber evidence="6">3.1.21.-</ecNumber>
    </submittedName>
</protein>
<keyword evidence="6" id="KW-0540">Nuclease</keyword>
<gene>
    <name evidence="6" type="ORF">ACJDU8_22135</name>
</gene>
<dbReference type="Gene3D" id="3.90.220.20">
    <property type="entry name" value="DNA methylase specificity domains"/>
    <property type="match status" value="1"/>
</dbReference>
<dbReference type="InterPro" id="IPR052021">
    <property type="entry name" value="Type-I_RS_S_subunit"/>
</dbReference>
<proteinExistence type="inferred from homology"/>
<dbReference type="Pfam" id="PF01420">
    <property type="entry name" value="Methylase_S"/>
    <property type="match status" value="1"/>
</dbReference>
<accession>A0ABW8SR08</accession>
<keyword evidence="7" id="KW-1185">Reference proteome</keyword>
<feature type="non-terminal residue" evidence="6">
    <location>
        <position position="203"/>
    </location>
</feature>
<dbReference type="RefSeq" id="WP_406794347.1">
    <property type="nucleotide sequence ID" value="NZ_JBJHZX010000052.1"/>
</dbReference>
<evidence type="ECO:0000256" key="1">
    <source>
        <dbReference type="ARBA" id="ARBA00010923"/>
    </source>
</evidence>
<evidence type="ECO:0000259" key="5">
    <source>
        <dbReference type="Pfam" id="PF01420"/>
    </source>
</evidence>
<organism evidence="6 7">
    <name type="scientific">Candidatus Clostridium eludens</name>
    <dbReference type="NCBI Taxonomy" id="3381663"/>
    <lineage>
        <taxon>Bacteria</taxon>
        <taxon>Bacillati</taxon>
        <taxon>Bacillota</taxon>
        <taxon>Clostridia</taxon>
        <taxon>Eubacteriales</taxon>
        <taxon>Clostridiaceae</taxon>
        <taxon>Clostridium</taxon>
    </lineage>
</organism>
<dbReference type="EMBL" id="JBJHZX010000052">
    <property type="protein sequence ID" value="MFL0198238.1"/>
    <property type="molecule type" value="Genomic_DNA"/>
</dbReference>
<dbReference type="InterPro" id="IPR000055">
    <property type="entry name" value="Restrct_endonuc_typeI_TRD"/>
</dbReference>
<dbReference type="Proteomes" id="UP001623660">
    <property type="component" value="Unassembled WGS sequence"/>
</dbReference>
<keyword evidence="2" id="KW-0680">Restriction system</keyword>
<keyword evidence="4" id="KW-0175">Coiled coil</keyword>
<feature type="coiled-coil region" evidence="4">
    <location>
        <begin position="149"/>
        <end position="179"/>
    </location>
</feature>
<sequence length="203" mass="23359">MKERKLPEGWQFRCLDNCYNIKKGKKVELIEEYSKELIRYIQIDDLRNNDNIKYCNNDKTYIKANKEDIIIAWDGANAGTIGYALEGAIGSTLAILRSKVKYINTKFIGIYLKSKFRYLRDNCTGATIPHIQRKILENILLPIPPPGTQEKIVQVLEKAEKALEKKKEAIRLLDDLVKSRFIEMFGNPFSNSKGWNKDTIGSV</sequence>
<keyword evidence="6" id="KW-0378">Hydrolase</keyword>
<evidence type="ECO:0000256" key="2">
    <source>
        <dbReference type="ARBA" id="ARBA00022747"/>
    </source>
</evidence>
<comment type="caution">
    <text evidence="6">The sequence shown here is derived from an EMBL/GenBank/DDBJ whole genome shotgun (WGS) entry which is preliminary data.</text>
</comment>
<dbReference type="GO" id="GO:0004519">
    <property type="term" value="F:endonuclease activity"/>
    <property type="evidence" value="ECO:0007669"/>
    <property type="project" value="UniProtKB-KW"/>
</dbReference>
<evidence type="ECO:0000313" key="6">
    <source>
        <dbReference type="EMBL" id="MFL0198238.1"/>
    </source>
</evidence>